<protein>
    <recommendedName>
        <fullName evidence="12">PHD finger transcription factor</fullName>
    </recommendedName>
</protein>
<dbReference type="Proteomes" id="UP001419268">
    <property type="component" value="Unassembled WGS sequence"/>
</dbReference>
<dbReference type="InterPro" id="IPR001965">
    <property type="entry name" value="Znf_PHD"/>
</dbReference>
<dbReference type="InterPro" id="IPR008395">
    <property type="entry name" value="Agenet-like_dom"/>
</dbReference>
<dbReference type="InterPro" id="IPR019787">
    <property type="entry name" value="Znf_PHD-finger"/>
</dbReference>
<dbReference type="CDD" id="cd04301">
    <property type="entry name" value="NAT_SF"/>
    <property type="match status" value="1"/>
</dbReference>
<keyword evidence="4" id="KW-0862">Zinc</keyword>
<evidence type="ECO:0000256" key="6">
    <source>
        <dbReference type="PROSITE-ProRule" id="PRU00146"/>
    </source>
</evidence>
<dbReference type="EMBL" id="JBBNAG010000006">
    <property type="protein sequence ID" value="KAK9126693.1"/>
    <property type="molecule type" value="Genomic_DNA"/>
</dbReference>
<dbReference type="PROSITE" id="PS51186">
    <property type="entry name" value="GNAT"/>
    <property type="match status" value="1"/>
</dbReference>
<dbReference type="Gene3D" id="3.30.40.10">
    <property type="entry name" value="Zinc/RING finger domain, C3HC4 (zinc finger)"/>
    <property type="match status" value="2"/>
</dbReference>
<dbReference type="GO" id="GO:0008270">
    <property type="term" value="F:zinc ion binding"/>
    <property type="evidence" value="ECO:0007669"/>
    <property type="project" value="UniProtKB-KW"/>
</dbReference>
<evidence type="ECO:0000256" key="1">
    <source>
        <dbReference type="ARBA" id="ARBA00004123"/>
    </source>
</evidence>
<dbReference type="SUPFAM" id="SSF57903">
    <property type="entry name" value="FYVE/PHD zinc finger"/>
    <property type="match status" value="1"/>
</dbReference>
<dbReference type="Pfam" id="PF23209">
    <property type="entry name" value="IDM1_C"/>
    <property type="match status" value="1"/>
</dbReference>
<comment type="caution">
    <text evidence="10">The sequence shown here is derived from an EMBL/GenBank/DDBJ whole genome shotgun (WGS) entry which is preliminary data.</text>
</comment>
<evidence type="ECO:0000259" key="8">
    <source>
        <dbReference type="PROSITE" id="PS50016"/>
    </source>
</evidence>
<feature type="domain" description="N-acetyltransferase" evidence="9">
    <location>
        <begin position="989"/>
        <end position="1121"/>
    </location>
</feature>
<dbReference type="GO" id="GO:0006357">
    <property type="term" value="P:regulation of transcription by RNA polymerase II"/>
    <property type="evidence" value="ECO:0007669"/>
    <property type="project" value="TreeGrafter"/>
</dbReference>
<dbReference type="InterPro" id="IPR013083">
    <property type="entry name" value="Znf_RING/FYVE/PHD"/>
</dbReference>
<dbReference type="Pfam" id="PF16135">
    <property type="entry name" value="TDBD"/>
    <property type="match status" value="1"/>
</dbReference>
<dbReference type="InterPro" id="IPR056511">
    <property type="entry name" value="IDM1_C"/>
</dbReference>
<dbReference type="Pfam" id="PF22970">
    <property type="entry name" value="DUF7028"/>
    <property type="match status" value="2"/>
</dbReference>
<evidence type="ECO:0000313" key="10">
    <source>
        <dbReference type="EMBL" id="KAK9126693.1"/>
    </source>
</evidence>
<feature type="region of interest" description="Disordered" evidence="7">
    <location>
        <begin position="1"/>
        <end position="23"/>
    </location>
</feature>
<feature type="region of interest" description="Disordered" evidence="7">
    <location>
        <begin position="278"/>
        <end position="305"/>
    </location>
</feature>
<dbReference type="PANTHER" id="PTHR46309">
    <property type="entry name" value="PHD FINGER PROTEIN 12"/>
    <property type="match status" value="1"/>
</dbReference>
<dbReference type="InterPro" id="IPR042163">
    <property type="entry name" value="PHF12"/>
</dbReference>
<evidence type="ECO:0008006" key="12">
    <source>
        <dbReference type="Google" id="ProtNLM"/>
    </source>
</evidence>
<name>A0AAP0J5B4_9MAGN</name>
<feature type="compositionally biased region" description="Basic and acidic residues" evidence="7">
    <location>
        <begin position="280"/>
        <end position="290"/>
    </location>
</feature>
<dbReference type="InterPro" id="IPR019786">
    <property type="entry name" value="Zinc_finger_PHD-type_CS"/>
</dbReference>
<evidence type="ECO:0000256" key="7">
    <source>
        <dbReference type="SAM" id="MobiDB-lite"/>
    </source>
</evidence>
<keyword evidence="5" id="KW-0539">Nucleus</keyword>
<dbReference type="InterPro" id="IPR059153">
    <property type="entry name" value="NSD_PHD-1st"/>
</dbReference>
<dbReference type="InterPro" id="IPR032308">
    <property type="entry name" value="TDBD"/>
</dbReference>
<keyword evidence="2" id="KW-0479">Metal-binding</keyword>
<organism evidence="10 11">
    <name type="scientific">Stephania cephalantha</name>
    <dbReference type="NCBI Taxonomy" id="152367"/>
    <lineage>
        <taxon>Eukaryota</taxon>
        <taxon>Viridiplantae</taxon>
        <taxon>Streptophyta</taxon>
        <taxon>Embryophyta</taxon>
        <taxon>Tracheophyta</taxon>
        <taxon>Spermatophyta</taxon>
        <taxon>Magnoliopsida</taxon>
        <taxon>Ranunculales</taxon>
        <taxon>Menispermaceae</taxon>
        <taxon>Menispermoideae</taxon>
        <taxon>Cissampelideae</taxon>
        <taxon>Stephania</taxon>
    </lineage>
</organism>
<sequence>MAALTDEIPEKKRKRKRRGDGEPARKLLLHQKVEVRSTEEGFHGSWHSATVVGCKDLERVVRYDHLLEDDGSGHLEERIQVSNLIEGALVDKGMPASFRGLIRPPPPPNLVVDQWGVNFGLCVDAYVNDAWWEGVVFDYEEGSDERLVFFPDLGDQQMVRISELRVTHDWDEMYDQWNRRGEWLFLVLIEEIEQEWPVLVSVRQLWYDLRSREDFQQKIGVWTSCAGRSMWKDLMVEVVLSNFNLTSEHALKLVDGSRAMQESRRGNTNVYECSLWNQSESERTETDSLTKDASGGQLENGTSMQPEMKESEPCAVYNSNCGVLALATNVGQSTYHGRVNGCCWAGSDLLGVSRDTLDVSLRGLVDRPFAMHTSSDCSVSAHFNSDSIGKECLPNGEEGGREAKAHEAALIASGGWVPANEKVLPGAACFPDAIDNYLLLSQKGDNICHKKLKAVDKMSATSNVRMHLSYLGWKIESKREKRMERLRYISPDGNRVRYSLVQVCTELSKAKGRLRIVSSQDGGRTLVDLPFVPRCSSSQDYPISKISKGSQMSESCSSKLLENAPEMDLIKKQVEPEDLMNLCKFGLEVSVGENCKISSKDRGIFKKRLLDEGWKHRRTTKRGKAVNYFTSPLGIHYDSLEMACEEYAKGFLLDRVNLKGSKGSYVSAGADSDELLKLKGSKAQNRRLVRLNGSISTRVSRSSKRALDLVPYTMRRNPRDVLSLLIDNDIVLPRTKVYCVSKTEQLRLAEGWVNRHGIKCKCCQQSFGLSSFVTHAGSNCRRPSESLFLEDGRSLLQCQSQLRQGYMLKSFGTTAAEPSPNTKRKNSHDKNDFKCSICHNGGELLLCDQCPSSFHLCCLGLEVLPEGKWFCPYCRCSACGKSESSRREECLMEETVVHCNQCERQYHQGCANKIGMVKLDKRCKGNWFCSKSCKKIFLGLQGLLGRPFQLGQDKLSWTILKLEDDRGSNSFDVEAKTKLYSKLKIALSVMHECFEPIEEPETKDLIRDVLFSKRSVLKRLDFKGFYTVLLEREDELISVATVRVNGERVAEIPFIGTRVAFRRQGMCRILMDVIEKRLAKFGVQRLVLPAAPHVLHAWTASFGFSQMTVSERLDLLEHSLLNFEDTTMCQKILRIPSTRKSKQSRGNPNKIRNGLTRRLLGLRMDDAGNDDSAASFAKVPADMEAEADDSEPNRPCSEMGPTGNLIRRSNKKNEHEGYRYCVIKYYRRRKVKPVRDATTEVTEITA</sequence>
<keyword evidence="11" id="KW-1185">Reference proteome</keyword>
<dbReference type="PROSITE" id="PS01359">
    <property type="entry name" value="ZF_PHD_1"/>
    <property type="match status" value="1"/>
</dbReference>
<comment type="subcellular location">
    <subcellularLocation>
        <location evidence="1">Nucleus</location>
    </subcellularLocation>
</comment>
<dbReference type="InterPro" id="IPR016181">
    <property type="entry name" value="Acyl_CoA_acyltransferase"/>
</dbReference>
<dbReference type="SMART" id="SM00249">
    <property type="entry name" value="PHD"/>
    <property type="match status" value="2"/>
</dbReference>
<evidence type="ECO:0000313" key="11">
    <source>
        <dbReference type="Proteomes" id="UP001419268"/>
    </source>
</evidence>
<gene>
    <name evidence="10" type="ORF">Scep_015539</name>
</gene>
<feature type="region of interest" description="Disordered" evidence="7">
    <location>
        <begin position="1182"/>
        <end position="1211"/>
    </location>
</feature>
<dbReference type="GO" id="GO:0016747">
    <property type="term" value="F:acyltransferase activity, transferring groups other than amino-acyl groups"/>
    <property type="evidence" value="ECO:0007669"/>
    <property type="project" value="InterPro"/>
</dbReference>
<dbReference type="InterPro" id="IPR011011">
    <property type="entry name" value="Znf_FYVE_PHD"/>
</dbReference>
<dbReference type="InterPro" id="IPR014002">
    <property type="entry name" value="Agenet_dom_plant"/>
</dbReference>
<feature type="domain" description="PHD-type" evidence="8">
    <location>
        <begin position="832"/>
        <end position="877"/>
    </location>
</feature>
<proteinExistence type="predicted"/>
<dbReference type="PROSITE" id="PS50016">
    <property type="entry name" value="ZF_PHD_2"/>
    <property type="match status" value="1"/>
</dbReference>
<dbReference type="Pfam" id="PF23011">
    <property type="entry name" value="PHD-1st_NSD"/>
    <property type="match status" value="1"/>
</dbReference>
<evidence type="ECO:0000256" key="2">
    <source>
        <dbReference type="ARBA" id="ARBA00022723"/>
    </source>
</evidence>
<evidence type="ECO:0000259" key="9">
    <source>
        <dbReference type="PROSITE" id="PS51186"/>
    </source>
</evidence>
<reference evidence="10 11" key="1">
    <citation type="submission" date="2024-01" db="EMBL/GenBank/DDBJ databases">
        <title>Genome assemblies of Stephania.</title>
        <authorList>
            <person name="Yang L."/>
        </authorList>
    </citation>
    <scope>NUCLEOTIDE SEQUENCE [LARGE SCALE GENOMIC DNA]</scope>
    <source>
        <strain evidence="10">JXDWG</strain>
        <tissue evidence="10">Leaf</tissue>
    </source>
</reference>
<dbReference type="CDD" id="cd20405">
    <property type="entry name" value="Tudor_Agenet_AtDUF_rpt1_3"/>
    <property type="match status" value="1"/>
</dbReference>
<dbReference type="Gene3D" id="3.40.630.30">
    <property type="match status" value="1"/>
</dbReference>
<dbReference type="Pfam" id="PF05641">
    <property type="entry name" value="Agenet"/>
    <property type="match status" value="1"/>
</dbReference>
<keyword evidence="3 6" id="KW-0863">Zinc-finger</keyword>
<evidence type="ECO:0000256" key="4">
    <source>
        <dbReference type="ARBA" id="ARBA00022833"/>
    </source>
</evidence>
<evidence type="ECO:0000256" key="3">
    <source>
        <dbReference type="ARBA" id="ARBA00022771"/>
    </source>
</evidence>
<dbReference type="InterPro" id="IPR000182">
    <property type="entry name" value="GNAT_dom"/>
</dbReference>
<dbReference type="AlphaFoldDB" id="A0AAP0J5B4"/>
<evidence type="ECO:0000256" key="5">
    <source>
        <dbReference type="ARBA" id="ARBA00023242"/>
    </source>
</evidence>
<dbReference type="GO" id="GO:0005634">
    <property type="term" value="C:nucleus"/>
    <property type="evidence" value="ECO:0007669"/>
    <property type="project" value="UniProtKB-SubCell"/>
</dbReference>
<dbReference type="PANTHER" id="PTHR46309:SF12">
    <property type="entry name" value="GB|AAC80581.1"/>
    <property type="match status" value="1"/>
</dbReference>
<dbReference type="SUPFAM" id="SSF55729">
    <property type="entry name" value="Acyl-CoA N-acyltransferases (Nat)"/>
    <property type="match status" value="1"/>
</dbReference>
<dbReference type="SMART" id="SM00743">
    <property type="entry name" value="Agenet"/>
    <property type="match status" value="2"/>
</dbReference>
<accession>A0AAP0J5B4</accession>
<dbReference type="GO" id="GO:0003714">
    <property type="term" value="F:transcription corepressor activity"/>
    <property type="evidence" value="ECO:0007669"/>
    <property type="project" value="InterPro"/>
</dbReference>
<dbReference type="InterPro" id="IPR054292">
    <property type="entry name" value="DUF7028"/>
</dbReference>